<proteinExistence type="predicted"/>
<dbReference type="InParanoid" id="E2APV5"/>
<name>E2APV5_CAMFO</name>
<reference evidence="1 2" key="1">
    <citation type="journal article" date="2010" name="Science">
        <title>Genomic comparison of the ants Camponotus floridanus and Harpegnathos saltator.</title>
        <authorList>
            <person name="Bonasio R."/>
            <person name="Zhang G."/>
            <person name="Ye C."/>
            <person name="Mutti N.S."/>
            <person name="Fang X."/>
            <person name="Qin N."/>
            <person name="Donahue G."/>
            <person name="Yang P."/>
            <person name="Li Q."/>
            <person name="Li C."/>
            <person name="Zhang P."/>
            <person name="Huang Z."/>
            <person name="Berger S.L."/>
            <person name="Reinberg D."/>
            <person name="Wang J."/>
            <person name="Liebig J."/>
        </authorList>
    </citation>
    <scope>NUCLEOTIDE SEQUENCE [LARGE SCALE GENOMIC DNA]</scope>
    <source>
        <strain evidence="2">C129</strain>
    </source>
</reference>
<evidence type="ECO:0000313" key="1">
    <source>
        <dbReference type="EMBL" id="EFN64534.1"/>
    </source>
</evidence>
<sequence>WKDWKMYVLKKETIRRAHHQGIGGGSPIKISFSTLEEGLFEFLTPEAAGLENIPQGGI</sequence>
<feature type="non-terminal residue" evidence="1">
    <location>
        <position position="1"/>
    </location>
</feature>
<protein>
    <submittedName>
        <fullName evidence="1">Uncharacterized protein</fullName>
    </submittedName>
</protein>
<feature type="non-terminal residue" evidence="1">
    <location>
        <position position="58"/>
    </location>
</feature>
<dbReference type="EMBL" id="GL441588">
    <property type="protein sequence ID" value="EFN64534.1"/>
    <property type="molecule type" value="Genomic_DNA"/>
</dbReference>
<accession>E2APV5</accession>
<dbReference type="AlphaFoldDB" id="E2APV5"/>
<evidence type="ECO:0000313" key="2">
    <source>
        <dbReference type="Proteomes" id="UP000000311"/>
    </source>
</evidence>
<organism evidence="2">
    <name type="scientific">Camponotus floridanus</name>
    <name type="common">Florida carpenter ant</name>
    <dbReference type="NCBI Taxonomy" id="104421"/>
    <lineage>
        <taxon>Eukaryota</taxon>
        <taxon>Metazoa</taxon>
        <taxon>Ecdysozoa</taxon>
        <taxon>Arthropoda</taxon>
        <taxon>Hexapoda</taxon>
        <taxon>Insecta</taxon>
        <taxon>Pterygota</taxon>
        <taxon>Neoptera</taxon>
        <taxon>Endopterygota</taxon>
        <taxon>Hymenoptera</taxon>
        <taxon>Apocrita</taxon>
        <taxon>Aculeata</taxon>
        <taxon>Formicoidea</taxon>
        <taxon>Formicidae</taxon>
        <taxon>Formicinae</taxon>
        <taxon>Camponotus</taxon>
    </lineage>
</organism>
<dbReference type="Proteomes" id="UP000000311">
    <property type="component" value="Unassembled WGS sequence"/>
</dbReference>
<gene>
    <name evidence="1" type="ORF">EAG_05010</name>
</gene>
<keyword evidence="2" id="KW-1185">Reference proteome</keyword>